<dbReference type="InterPro" id="IPR029060">
    <property type="entry name" value="PIN-like_dom_sf"/>
</dbReference>
<proteinExistence type="predicted"/>
<organism evidence="2">
    <name type="scientific">uncultured Desulfobacteraceae bacterium</name>
    <dbReference type="NCBI Taxonomy" id="218296"/>
    <lineage>
        <taxon>Bacteria</taxon>
        <taxon>Pseudomonadati</taxon>
        <taxon>Thermodesulfobacteriota</taxon>
        <taxon>Desulfobacteria</taxon>
        <taxon>Desulfobacterales</taxon>
        <taxon>Desulfobacteraceae</taxon>
        <taxon>environmental samples</taxon>
    </lineage>
</organism>
<feature type="domain" description="PIN" evidence="1">
    <location>
        <begin position="3"/>
        <end position="116"/>
    </location>
</feature>
<reference evidence="2" key="1">
    <citation type="submission" date="2019-01" db="EMBL/GenBank/DDBJ databases">
        <authorList>
            <consortium name="Genoscope - CEA"/>
            <person name="William W."/>
        </authorList>
    </citation>
    <scope>NUCLEOTIDE SEQUENCE</scope>
    <source>
        <strain evidence="2">CR-1</strain>
    </source>
</reference>
<evidence type="ECO:0000259" key="1">
    <source>
        <dbReference type="Pfam" id="PF01850"/>
    </source>
</evidence>
<dbReference type="Pfam" id="PF01850">
    <property type="entry name" value="PIN"/>
    <property type="match status" value="1"/>
</dbReference>
<dbReference type="Gene3D" id="3.40.50.1010">
    <property type="entry name" value="5'-nuclease"/>
    <property type="match status" value="1"/>
</dbReference>
<dbReference type="AlphaFoldDB" id="A0A484HJZ4"/>
<dbReference type="InterPro" id="IPR002716">
    <property type="entry name" value="PIN_dom"/>
</dbReference>
<dbReference type="SUPFAM" id="SSF88723">
    <property type="entry name" value="PIN domain-like"/>
    <property type="match status" value="1"/>
</dbReference>
<dbReference type="CDD" id="cd18686">
    <property type="entry name" value="PIN_VapC-like"/>
    <property type="match status" value="1"/>
</dbReference>
<dbReference type="EMBL" id="CAACVI010000034">
    <property type="protein sequence ID" value="VEN74548.1"/>
    <property type="molecule type" value="Genomic_DNA"/>
</dbReference>
<protein>
    <submittedName>
        <fullName evidence="2">VapC toxin family PIN domain ribonuclease</fullName>
    </submittedName>
</protein>
<accession>A0A484HJZ4</accession>
<sequence length="123" mass="13648">MNVIDSSGWLSYFADEPSAENFHAPIQDIQSLIVPVITIYEVFKVVFRESGENQALQAVAAMRKGKVIELTARLAITASKLSLRLKLPMADSIILATAKDYDAVVWTRDIDFKGIAGVKYFPK</sequence>
<name>A0A484HJZ4_9BACT</name>
<evidence type="ECO:0000313" key="2">
    <source>
        <dbReference type="EMBL" id="VEN74548.1"/>
    </source>
</evidence>
<gene>
    <name evidence="2" type="ORF">EPICR_40130</name>
</gene>